<accession>A0A2M9WIJ9</accession>
<dbReference type="InterPro" id="IPR054075">
    <property type="entry name" value="Gp53-like_C"/>
</dbReference>
<reference evidence="2 3" key="1">
    <citation type="submission" date="2017-11" db="EMBL/GenBank/DDBJ databases">
        <title>The genome sequence of Pantoea rodasii DSM 26611.</title>
        <authorList>
            <person name="Gao J."/>
            <person name="Mao X."/>
            <person name="Sun J."/>
        </authorList>
    </citation>
    <scope>NUCLEOTIDE SEQUENCE [LARGE SCALE GENOMIC DNA]</scope>
    <source>
        <strain evidence="2 3">DSM 26611</strain>
    </source>
</reference>
<proteinExistence type="predicted"/>
<evidence type="ECO:0000313" key="2">
    <source>
        <dbReference type="EMBL" id="PJZ07374.1"/>
    </source>
</evidence>
<dbReference type="AlphaFoldDB" id="A0A2M9WIJ9"/>
<evidence type="ECO:0000313" key="3">
    <source>
        <dbReference type="Proteomes" id="UP000232062"/>
    </source>
</evidence>
<keyword evidence="3" id="KW-1185">Reference proteome</keyword>
<dbReference type="EMBL" id="PIQI01000003">
    <property type="protein sequence ID" value="PJZ07374.1"/>
    <property type="molecule type" value="Genomic_DNA"/>
</dbReference>
<evidence type="ECO:0000259" key="1">
    <source>
        <dbReference type="Pfam" id="PF21882"/>
    </source>
</evidence>
<dbReference type="STRING" id="1076549.HA45_10430"/>
<dbReference type="OrthoDB" id="6683604at2"/>
<organism evidence="2 3">
    <name type="scientific">Pantoea rodasii</name>
    <dbReference type="NCBI Taxonomy" id="1076549"/>
    <lineage>
        <taxon>Bacteria</taxon>
        <taxon>Pseudomonadati</taxon>
        <taxon>Pseudomonadota</taxon>
        <taxon>Gammaproteobacteria</taxon>
        <taxon>Enterobacterales</taxon>
        <taxon>Erwiniaceae</taxon>
        <taxon>Pantoea</taxon>
    </lineage>
</organism>
<protein>
    <recommendedName>
        <fullName evidence="1">Putative tail fiber protein gp53-like C-terminal domain-containing protein</fullName>
    </recommendedName>
</protein>
<dbReference type="Pfam" id="PF21882">
    <property type="entry name" value="Gp53-like_C"/>
    <property type="match status" value="1"/>
</dbReference>
<feature type="domain" description="Putative tail fiber protein gp53-like C-terminal" evidence="1">
    <location>
        <begin position="259"/>
        <end position="326"/>
    </location>
</feature>
<comment type="caution">
    <text evidence="2">The sequence shown here is derived from an EMBL/GenBank/DDBJ whole genome shotgun (WGS) entry which is preliminary data.</text>
</comment>
<dbReference type="RefSeq" id="WP_100700003.1">
    <property type="nucleotide sequence ID" value="NZ_PIQI01000003.1"/>
</dbReference>
<sequence length="326" mass="32693">MPAGTITLTSGSTAVTGTGTNFATELKVNDLMVAVVGGVTYTLGVQAIGSATALTLTTAFNGPTSSGLAWTALPNAALVGITAQVAADVAKAIRGFNFDKVNWQKIFSSDTSVTVTLPDLTKFIGPSWGYLSTQLSNSLTKDGNLGGLADKVTARENLGLGDSSTKNVGTDADSVMAGDAGLLKSGGTMTGGITMAGNTGIDLSGSNISRINVMSWISTAAARASLAAAGFSQPSSTVFDLPGASRTMRVICATAVVTLNAGSTGTITYPNAFPNACNAVVACNGDRNTTGGNVNIIGTSALGGFNFIAENSASSGVRINYIAVGY</sequence>
<name>A0A2M9WIJ9_9GAMM</name>
<gene>
    <name evidence="2" type="ORF">PRCB_01540</name>
</gene>
<dbReference type="Gene3D" id="2.60.40.3940">
    <property type="match status" value="1"/>
</dbReference>
<dbReference type="Proteomes" id="UP000232062">
    <property type="component" value="Unassembled WGS sequence"/>
</dbReference>